<accession>A0A6G8QES9</accession>
<dbReference type="Proteomes" id="UP000501452">
    <property type="component" value="Chromosome"/>
</dbReference>
<dbReference type="EMBL" id="CP045119">
    <property type="protein sequence ID" value="QIN84747.1"/>
    <property type="molecule type" value="Genomic_DNA"/>
</dbReference>
<dbReference type="AlphaFoldDB" id="A0A6G8QES9"/>
<organism evidence="1 2">
    <name type="scientific">Rubrobacter tropicus</name>
    <dbReference type="NCBI Taxonomy" id="2653851"/>
    <lineage>
        <taxon>Bacteria</taxon>
        <taxon>Bacillati</taxon>
        <taxon>Actinomycetota</taxon>
        <taxon>Rubrobacteria</taxon>
        <taxon>Rubrobacterales</taxon>
        <taxon>Rubrobacteraceae</taxon>
        <taxon>Rubrobacter</taxon>
    </lineage>
</organism>
<keyword evidence="2" id="KW-1185">Reference proteome</keyword>
<dbReference type="KEGG" id="rub:GBA63_20430"/>
<evidence type="ECO:0000313" key="1">
    <source>
        <dbReference type="EMBL" id="QIN84747.1"/>
    </source>
</evidence>
<protein>
    <submittedName>
        <fullName evidence="1">Uncharacterized protein</fullName>
    </submittedName>
</protein>
<name>A0A6G8QES9_9ACTN</name>
<gene>
    <name evidence="1" type="ORF">GBA63_20430</name>
</gene>
<dbReference type="RefSeq" id="WP_166179241.1">
    <property type="nucleotide sequence ID" value="NZ_CP045119.1"/>
</dbReference>
<sequence length="96" mass="10433">METIGRLGRGGRTGGDVVGRHVRAAHARFKGEHQIAQYVARLELGECARLLAATPDGLPRLARLRDECRVGSRETRSFEAVIRTWTAHLLSGAEGG</sequence>
<evidence type="ECO:0000313" key="2">
    <source>
        <dbReference type="Proteomes" id="UP000501452"/>
    </source>
</evidence>
<proteinExistence type="predicted"/>
<reference evidence="1 2" key="1">
    <citation type="submission" date="2019-10" db="EMBL/GenBank/DDBJ databases">
        <title>Rubrobacter sp nov SCSIO 52090 isolated from a deep-sea sediment in the South China Sea.</title>
        <authorList>
            <person name="Chen R.W."/>
        </authorList>
    </citation>
    <scope>NUCLEOTIDE SEQUENCE [LARGE SCALE GENOMIC DNA]</scope>
    <source>
        <strain evidence="1 2">SCSIO 52909</strain>
    </source>
</reference>